<feature type="domain" description="Low molecular weight protein antigen 6 PH" evidence="2">
    <location>
        <begin position="62"/>
        <end position="136"/>
    </location>
</feature>
<dbReference type="Proteomes" id="UP000597989">
    <property type="component" value="Unassembled WGS sequence"/>
</dbReference>
<gene>
    <name evidence="3" type="ORF">GCM10009545_07730</name>
    <name evidence="4" type="ORF">GCM10011581_19980</name>
</gene>
<reference evidence="4 5" key="1">
    <citation type="journal article" date="2014" name="Int. J. Syst. Evol. Microbiol.">
        <title>Complete genome sequence of Corynebacterium casei LMG S-19264T (=DSM 44701T), isolated from a smear-ripened cheese.</title>
        <authorList>
            <consortium name="US DOE Joint Genome Institute (JGI-PGF)"/>
            <person name="Walter F."/>
            <person name="Albersmeier A."/>
            <person name="Kalinowski J."/>
            <person name="Ruckert C."/>
        </authorList>
    </citation>
    <scope>NUCLEOTIDE SEQUENCE [LARGE SCALE GENOMIC DNA]</scope>
    <source>
        <strain evidence="4 5">CGMCC 4.7206</strain>
    </source>
</reference>
<feature type="transmembrane region" description="Helical" evidence="1">
    <location>
        <begin position="42"/>
        <end position="60"/>
    </location>
</feature>
<evidence type="ECO:0000313" key="4">
    <source>
        <dbReference type="EMBL" id="GGI82649.1"/>
    </source>
</evidence>
<dbReference type="Proteomes" id="UP001500220">
    <property type="component" value="Unassembled WGS sequence"/>
</dbReference>
<reference evidence="4" key="3">
    <citation type="submission" date="2020-09" db="EMBL/GenBank/DDBJ databases">
        <authorList>
            <person name="Sun Q."/>
            <person name="Zhou Y."/>
        </authorList>
    </citation>
    <scope>NUCLEOTIDE SEQUENCE</scope>
    <source>
        <strain evidence="4">CGMCC 4.7206</strain>
    </source>
</reference>
<dbReference type="InterPro" id="IPR019692">
    <property type="entry name" value="CFP-6_PH"/>
</dbReference>
<keyword evidence="1" id="KW-0812">Transmembrane</keyword>
<evidence type="ECO:0000313" key="5">
    <source>
        <dbReference type="Proteomes" id="UP000597989"/>
    </source>
</evidence>
<feature type="transmembrane region" description="Helical" evidence="1">
    <location>
        <begin position="12"/>
        <end position="35"/>
    </location>
</feature>
<sequence length="137" mass="14965">MDEHSDGPLQWATPVGLVAAGWVLAALAAAWLLLADTAVDRVFIGAIVLALAAVSAHASICRPRLEADRSGITVRGVRGERRWSWPTVTIRVRRDRRLGRMVQSLELDTDADLVVLTRLDLGADPQDVADALHDLRR</sequence>
<keyword evidence="1" id="KW-0472">Membrane</keyword>
<evidence type="ECO:0000259" key="2">
    <source>
        <dbReference type="Pfam" id="PF10756"/>
    </source>
</evidence>
<proteinExistence type="predicted"/>
<organism evidence="4 5">
    <name type="scientific">Saccharopolyspora thermophila</name>
    <dbReference type="NCBI Taxonomy" id="89367"/>
    <lineage>
        <taxon>Bacteria</taxon>
        <taxon>Bacillati</taxon>
        <taxon>Actinomycetota</taxon>
        <taxon>Actinomycetes</taxon>
        <taxon>Pseudonocardiales</taxon>
        <taxon>Pseudonocardiaceae</taxon>
        <taxon>Saccharopolyspora</taxon>
    </lineage>
</organism>
<dbReference type="EMBL" id="BAAAHC010000003">
    <property type="protein sequence ID" value="GAA0508121.1"/>
    <property type="molecule type" value="Genomic_DNA"/>
</dbReference>
<dbReference type="EMBL" id="BMMT01000005">
    <property type="protein sequence ID" value="GGI82649.1"/>
    <property type="molecule type" value="Genomic_DNA"/>
</dbReference>
<evidence type="ECO:0000313" key="6">
    <source>
        <dbReference type="Proteomes" id="UP001500220"/>
    </source>
</evidence>
<reference evidence="3 6" key="2">
    <citation type="journal article" date="2019" name="Int. J. Syst. Evol. Microbiol.">
        <title>The Global Catalogue of Microorganisms (GCM) 10K type strain sequencing project: providing services to taxonomists for standard genome sequencing and annotation.</title>
        <authorList>
            <consortium name="The Broad Institute Genomics Platform"/>
            <consortium name="The Broad Institute Genome Sequencing Center for Infectious Disease"/>
            <person name="Wu L."/>
            <person name="Ma J."/>
        </authorList>
    </citation>
    <scope>NUCLEOTIDE SEQUENCE [LARGE SCALE GENOMIC DNA]</scope>
    <source>
        <strain evidence="3 6">JCM 10664</strain>
    </source>
</reference>
<dbReference type="AlphaFoldDB" id="A0A917JSQ4"/>
<comment type="caution">
    <text evidence="4">The sequence shown here is derived from an EMBL/GenBank/DDBJ whole genome shotgun (WGS) entry which is preliminary data.</text>
</comment>
<dbReference type="RefSeq" id="WP_229679991.1">
    <property type="nucleotide sequence ID" value="NZ_BAAAHC010000003.1"/>
</dbReference>
<evidence type="ECO:0000256" key="1">
    <source>
        <dbReference type="SAM" id="Phobius"/>
    </source>
</evidence>
<evidence type="ECO:0000313" key="3">
    <source>
        <dbReference type="EMBL" id="GAA0508121.1"/>
    </source>
</evidence>
<name>A0A917JSQ4_9PSEU</name>
<keyword evidence="6" id="KW-1185">Reference proteome</keyword>
<keyword evidence="1" id="KW-1133">Transmembrane helix</keyword>
<accession>A0A917JSQ4</accession>
<dbReference type="Pfam" id="PF10756">
    <property type="entry name" value="bPH_6"/>
    <property type="match status" value="1"/>
</dbReference>
<reference evidence="3" key="4">
    <citation type="submission" date="2023-12" db="EMBL/GenBank/DDBJ databases">
        <authorList>
            <person name="Sun Q."/>
            <person name="Inoue M."/>
        </authorList>
    </citation>
    <scope>NUCLEOTIDE SEQUENCE</scope>
    <source>
        <strain evidence="3">JCM 10664</strain>
    </source>
</reference>
<protein>
    <recommendedName>
        <fullName evidence="2">Low molecular weight protein antigen 6 PH domain-containing protein</fullName>
    </recommendedName>
</protein>